<reference evidence="2 3" key="1">
    <citation type="journal article" date="2012" name="J. Bacteriol.">
        <title>Complete Genome Sequence of the BTEX-Degrading Bacterium Pseudoxanthomonas spadix BD-a59.</title>
        <authorList>
            <person name="Lee S.H."/>
            <person name="Jin H.M."/>
            <person name="Lee H.J."/>
            <person name="Kim J.M."/>
            <person name="Jeon C.O."/>
        </authorList>
    </citation>
    <scope>NUCLEOTIDE SEQUENCE [LARGE SCALE GENOMIC DNA]</scope>
    <source>
        <strain evidence="2 3">BD-a59</strain>
    </source>
</reference>
<proteinExistence type="predicted"/>
<dbReference type="KEGG" id="psd:DSC_04835"/>
<dbReference type="Proteomes" id="UP000005870">
    <property type="component" value="Chromosome"/>
</dbReference>
<feature type="chain" id="PRO_5003504288" description="Lipoprotein" evidence="1">
    <location>
        <begin position="22"/>
        <end position="91"/>
    </location>
</feature>
<dbReference type="Gene3D" id="3.30.10.10">
    <property type="entry name" value="Trypsin Inhibitor V, subunit A"/>
    <property type="match status" value="1"/>
</dbReference>
<keyword evidence="1" id="KW-0732">Signal</keyword>
<evidence type="ECO:0000313" key="3">
    <source>
        <dbReference type="Proteomes" id="UP000005870"/>
    </source>
</evidence>
<sequence length="91" mass="9655">MSLLRPLLCLVLVPAALSGCAHDEMARCTSASGSWAIGRVADQATLDRIQAESGARQLRTLADDQSSSDIGMDRVTVHVDARNRVSAVTCD</sequence>
<evidence type="ECO:0000256" key="1">
    <source>
        <dbReference type="SAM" id="SignalP"/>
    </source>
</evidence>
<evidence type="ECO:0000313" key="2">
    <source>
        <dbReference type="EMBL" id="AER55620.1"/>
    </source>
</evidence>
<gene>
    <name evidence="2" type="ordered locus">DSC_04835</name>
</gene>
<dbReference type="RefSeq" id="WP_014159797.1">
    <property type="nucleotide sequence ID" value="NC_016147.2"/>
</dbReference>
<dbReference type="OrthoDB" id="5988220at2"/>
<feature type="signal peptide" evidence="1">
    <location>
        <begin position="1"/>
        <end position="21"/>
    </location>
</feature>
<keyword evidence="3" id="KW-1185">Reference proteome</keyword>
<dbReference type="PROSITE" id="PS51257">
    <property type="entry name" value="PROKAR_LIPOPROTEIN"/>
    <property type="match status" value="1"/>
</dbReference>
<dbReference type="EMBL" id="CP003093">
    <property type="protein sequence ID" value="AER55620.1"/>
    <property type="molecule type" value="Genomic_DNA"/>
</dbReference>
<accession>G7UPT0</accession>
<organism evidence="2 3">
    <name type="scientific">Pseudoxanthomonas spadix (strain BD-a59)</name>
    <dbReference type="NCBI Taxonomy" id="1045855"/>
    <lineage>
        <taxon>Bacteria</taxon>
        <taxon>Pseudomonadati</taxon>
        <taxon>Pseudomonadota</taxon>
        <taxon>Gammaproteobacteria</taxon>
        <taxon>Lysobacterales</taxon>
        <taxon>Lysobacteraceae</taxon>
        <taxon>Pseudoxanthomonas</taxon>
    </lineage>
</organism>
<dbReference type="STRING" id="1045855.DSC_04835"/>
<evidence type="ECO:0008006" key="4">
    <source>
        <dbReference type="Google" id="ProtNLM"/>
    </source>
</evidence>
<name>G7UPT0_PSEUP</name>
<dbReference type="AlphaFoldDB" id="G7UPT0"/>
<dbReference type="HOGENOM" id="CLU_2424741_0_0_6"/>
<protein>
    <recommendedName>
        <fullName evidence="4">Lipoprotein</fullName>
    </recommendedName>
</protein>